<dbReference type="Proteomes" id="UP000683925">
    <property type="component" value="Unassembled WGS sequence"/>
</dbReference>
<accession>A0A8S1X882</accession>
<protein>
    <submittedName>
        <fullName evidence="1">Uncharacterized protein</fullName>
    </submittedName>
</protein>
<name>A0A8S1X882_PAROT</name>
<dbReference type="AlphaFoldDB" id="A0A8S1X882"/>
<evidence type="ECO:0000313" key="1">
    <source>
        <dbReference type="EMBL" id="CAD8196146.1"/>
    </source>
</evidence>
<proteinExistence type="predicted"/>
<comment type="caution">
    <text evidence="1">The sequence shown here is derived from an EMBL/GenBank/DDBJ whole genome shotgun (WGS) entry which is preliminary data.</text>
</comment>
<gene>
    <name evidence="1" type="ORF">POCTA_138.1.T1110018</name>
</gene>
<evidence type="ECO:0000313" key="2">
    <source>
        <dbReference type="Proteomes" id="UP000683925"/>
    </source>
</evidence>
<organism evidence="1 2">
    <name type="scientific">Paramecium octaurelia</name>
    <dbReference type="NCBI Taxonomy" id="43137"/>
    <lineage>
        <taxon>Eukaryota</taxon>
        <taxon>Sar</taxon>
        <taxon>Alveolata</taxon>
        <taxon>Ciliophora</taxon>
        <taxon>Intramacronucleata</taxon>
        <taxon>Oligohymenophorea</taxon>
        <taxon>Peniculida</taxon>
        <taxon>Parameciidae</taxon>
        <taxon>Paramecium</taxon>
    </lineage>
</organism>
<dbReference type="EMBL" id="CAJJDP010000111">
    <property type="protein sequence ID" value="CAD8196146.1"/>
    <property type="molecule type" value="Genomic_DNA"/>
</dbReference>
<keyword evidence="2" id="KW-1185">Reference proteome</keyword>
<reference evidence="1" key="1">
    <citation type="submission" date="2021-01" db="EMBL/GenBank/DDBJ databases">
        <authorList>
            <consortium name="Genoscope - CEA"/>
            <person name="William W."/>
        </authorList>
    </citation>
    <scope>NUCLEOTIDE SEQUENCE</scope>
</reference>
<sequence length="76" mass="9388">MSIEAQKTYMTKQSQYNTGSYFSICSKCHQKSYWCAYIFQGRQFLEEILFYQWENWREYRLLDYQVIMGLQCIYFG</sequence>